<keyword evidence="2" id="KW-0732">Signal</keyword>
<evidence type="ECO:0000313" key="3">
    <source>
        <dbReference type="EMBL" id="EOY03993.1"/>
    </source>
</evidence>
<name>A0A061EH50_THECC</name>
<accession>A0A061EH50</accession>
<dbReference type="InParanoid" id="A0A061EH50"/>
<feature type="chain" id="PRO_5001601155" evidence="2">
    <location>
        <begin position="25"/>
        <end position="123"/>
    </location>
</feature>
<evidence type="ECO:0000256" key="1">
    <source>
        <dbReference type="SAM" id="MobiDB-lite"/>
    </source>
</evidence>
<gene>
    <name evidence="3" type="ORF">TCM_019227</name>
</gene>
<evidence type="ECO:0000256" key="2">
    <source>
        <dbReference type="SAM" id="SignalP"/>
    </source>
</evidence>
<protein>
    <submittedName>
        <fullName evidence="3">Uncharacterized protein</fullName>
    </submittedName>
</protein>
<reference evidence="3 4" key="1">
    <citation type="journal article" date="2013" name="Genome Biol.">
        <title>The genome sequence of the most widely cultivated cacao type and its use to identify candidate genes regulating pod color.</title>
        <authorList>
            <person name="Motamayor J.C."/>
            <person name="Mockaitis K."/>
            <person name="Schmutz J."/>
            <person name="Haiminen N."/>
            <person name="Iii D.L."/>
            <person name="Cornejo O."/>
            <person name="Findley S.D."/>
            <person name="Zheng P."/>
            <person name="Utro F."/>
            <person name="Royaert S."/>
            <person name="Saski C."/>
            <person name="Jenkins J."/>
            <person name="Podicheti R."/>
            <person name="Zhao M."/>
            <person name="Scheffler B.E."/>
            <person name="Stack J.C."/>
            <person name="Feltus F.A."/>
            <person name="Mustiga G.M."/>
            <person name="Amores F."/>
            <person name="Phillips W."/>
            <person name="Marelli J.P."/>
            <person name="May G.D."/>
            <person name="Shapiro H."/>
            <person name="Ma J."/>
            <person name="Bustamante C.D."/>
            <person name="Schnell R.J."/>
            <person name="Main D."/>
            <person name="Gilbert D."/>
            <person name="Parida L."/>
            <person name="Kuhn D.N."/>
        </authorList>
    </citation>
    <scope>NUCLEOTIDE SEQUENCE [LARGE SCALE GENOMIC DNA]</scope>
    <source>
        <strain evidence="4">cv. Matina 1-6</strain>
    </source>
</reference>
<feature type="compositionally biased region" description="Polar residues" evidence="1">
    <location>
        <begin position="110"/>
        <end position="123"/>
    </location>
</feature>
<keyword evidence="4" id="KW-1185">Reference proteome</keyword>
<evidence type="ECO:0000313" key="4">
    <source>
        <dbReference type="Proteomes" id="UP000026915"/>
    </source>
</evidence>
<feature type="compositionally biased region" description="Polar residues" evidence="1">
    <location>
        <begin position="42"/>
        <end position="75"/>
    </location>
</feature>
<dbReference type="HOGENOM" id="CLU_2019407_0_0_1"/>
<dbReference type="EMBL" id="CM001882">
    <property type="protein sequence ID" value="EOY03993.1"/>
    <property type="molecule type" value="Genomic_DNA"/>
</dbReference>
<organism evidence="3 4">
    <name type="scientific">Theobroma cacao</name>
    <name type="common">Cacao</name>
    <name type="synonym">Cocoa</name>
    <dbReference type="NCBI Taxonomy" id="3641"/>
    <lineage>
        <taxon>Eukaryota</taxon>
        <taxon>Viridiplantae</taxon>
        <taxon>Streptophyta</taxon>
        <taxon>Embryophyta</taxon>
        <taxon>Tracheophyta</taxon>
        <taxon>Spermatophyta</taxon>
        <taxon>Magnoliopsida</taxon>
        <taxon>eudicotyledons</taxon>
        <taxon>Gunneridae</taxon>
        <taxon>Pentapetalae</taxon>
        <taxon>rosids</taxon>
        <taxon>malvids</taxon>
        <taxon>Malvales</taxon>
        <taxon>Malvaceae</taxon>
        <taxon>Byttnerioideae</taxon>
        <taxon>Theobroma</taxon>
    </lineage>
</organism>
<feature type="compositionally biased region" description="Basic and acidic residues" evidence="1">
    <location>
        <begin position="76"/>
        <end position="90"/>
    </location>
</feature>
<dbReference type="Gramene" id="EOY03993">
    <property type="protein sequence ID" value="EOY03993"/>
    <property type="gene ID" value="TCM_019227"/>
</dbReference>
<feature type="region of interest" description="Disordered" evidence="1">
    <location>
        <begin position="41"/>
        <end position="123"/>
    </location>
</feature>
<feature type="signal peptide" evidence="2">
    <location>
        <begin position="1"/>
        <end position="24"/>
    </location>
</feature>
<sequence length="123" mass="14269">MAKMLSQAYFILVWVNVLLSFASTSMPQTMHFDHDQPLYRFQQASSSQPMNMVSRNSSKPTRTSSPLAESQQLSSEVEKERKEEEKERKKEEKKKKKVEKKREKEKKKNCSSAITIKQSNIGV</sequence>
<dbReference type="AlphaFoldDB" id="A0A061EH50"/>
<proteinExistence type="predicted"/>
<dbReference type="Proteomes" id="UP000026915">
    <property type="component" value="Chromosome 4"/>
</dbReference>